<dbReference type="EMBL" id="JAEVHI010000006">
    <property type="protein sequence ID" value="KAG5288413.1"/>
    <property type="molecule type" value="Genomic_DNA"/>
</dbReference>
<name>A0A8H7YED6_AJECA</name>
<sequence>MFLEKRKKRKKEKKARRKRCKSEVFDIGFKSTAFLNVLNGVSNMSTVQEEEEEKNWTIYRLATYLLSVKRFCNAVFPPHSHFLPQACLSRIPGSQDGD</sequence>
<evidence type="ECO:0000313" key="1">
    <source>
        <dbReference type="EMBL" id="KAG5288413.1"/>
    </source>
</evidence>
<reference evidence="1 2" key="1">
    <citation type="submission" date="2021-01" db="EMBL/GenBank/DDBJ databases">
        <title>Chromosome-level genome assembly of a human fungal pathogen reveals clustering of transcriptionally co-regulated genes.</title>
        <authorList>
            <person name="Voorhies M."/>
            <person name="Cohen S."/>
            <person name="Shea T.P."/>
            <person name="Petrus S."/>
            <person name="Munoz J.F."/>
            <person name="Poplawski S."/>
            <person name="Goldman W.E."/>
            <person name="Michael T."/>
            <person name="Cuomo C.A."/>
            <person name="Sil A."/>
            <person name="Beyhan S."/>
        </authorList>
    </citation>
    <scope>NUCLEOTIDE SEQUENCE [LARGE SCALE GENOMIC DNA]</scope>
    <source>
        <strain evidence="1 2">G184AR</strain>
    </source>
</reference>
<dbReference type="AlphaFoldDB" id="A0A8H7YED6"/>
<organism evidence="1 2">
    <name type="scientific">Ajellomyces capsulatus</name>
    <name type="common">Darling's disease fungus</name>
    <name type="synonym">Histoplasma capsulatum</name>
    <dbReference type="NCBI Taxonomy" id="5037"/>
    <lineage>
        <taxon>Eukaryota</taxon>
        <taxon>Fungi</taxon>
        <taxon>Dikarya</taxon>
        <taxon>Ascomycota</taxon>
        <taxon>Pezizomycotina</taxon>
        <taxon>Eurotiomycetes</taxon>
        <taxon>Eurotiomycetidae</taxon>
        <taxon>Onygenales</taxon>
        <taxon>Ajellomycetaceae</taxon>
        <taxon>Histoplasma</taxon>
    </lineage>
</organism>
<gene>
    <name evidence="1" type="ORF">I7I52_11890</name>
</gene>
<protein>
    <submittedName>
        <fullName evidence="1">Uncharacterized protein</fullName>
    </submittedName>
</protein>
<evidence type="ECO:0000313" key="2">
    <source>
        <dbReference type="Proteomes" id="UP000670092"/>
    </source>
</evidence>
<comment type="caution">
    <text evidence="1">The sequence shown here is derived from an EMBL/GenBank/DDBJ whole genome shotgun (WGS) entry which is preliminary data.</text>
</comment>
<proteinExistence type="predicted"/>
<dbReference type="VEuPathDB" id="FungiDB:I7I52_11890"/>
<dbReference type="Proteomes" id="UP000670092">
    <property type="component" value="Unassembled WGS sequence"/>
</dbReference>
<accession>A0A8H7YED6</accession>